<dbReference type="EMBL" id="QGDB01000002">
    <property type="protein sequence ID" value="PWL18617.1"/>
    <property type="molecule type" value="Genomic_DNA"/>
</dbReference>
<feature type="transmembrane region" description="Helical" evidence="7">
    <location>
        <begin position="289"/>
        <end position="307"/>
    </location>
</feature>
<evidence type="ECO:0000256" key="4">
    <source>
        <dbReference type="ARBA" id="ARBA00022692"/>
    </source>
</evidence>
<evidence type="ECO:0000313" key="9">
    <source>
        <dbReference type="EMBL" id="PWL18617.1"/>
    </source>
</evidence>
<feature type="transmembrane region" description="Helical" evidence="7">
    <location>
        <begin position="227"/>
        <end position="245"/>
    </location>
</feature>
<dbReference type="OrthoDB" id="9809918at2"/>
<sequence>MSQRVSALAPFQNKTFRGLWSATLVSNLGGLVQTVGAGWMMATIAHSDAMVALVQASTTLPIMIFSVAAGALADNFDRRRIMLTAQSMLLLVSFALAAFAYMGALTPWMLLGFTFLIGCGGALHNPSWQASMGDIVPRADLPAAVALNSMSFNLMRSIGPAIGGLIVAIAGAAFAFLFNAMSYFVLIIALWRWKPQIAKSVLPRETFGSAMMAGLRYASMSPNLLKVMFRAFLFGFSAVIILALLPLVARDLVQGTALTYGIMLGFFGLGAIGGALASAHLRELLGNEWLVRCAFLVFAISCALLALSRNVWLGCLFLLPAGMSWVLALSLFNMTVQLSTPRWVVGRALALYQTATFGGMAAGSWLWGAMADEYSAPTALMVAAVVLVFGALIGFLLPQPEFESLNLDPLNHFSEPKLRLDLRSRSGPIMIMVDYKIAQEDVPAFLAAMTLRRRIRIRDGARQWALLRDLENPETWTESYHVPTWVEYVRHNQRRTQSDAEVSERLFALHQGDKPPVVHRMIERQTVPVRDDMALKPHLDVP</sequence>
<dbReference type="PANTHER" id="PTHR23513">
    <property type="entry name" value="INTEGRAL MEMBRANE EFFLUX PROTEIN-RELATED"/>
    <property type="match status" value="1"/>
</dbReference>
<evidence type="ECO:0000256" key="5">
    <source>
        <dbReference type="ARBA" id="ARBA00022989"/>
    </source>
</evidence>
<evidence type="ECO:0000256" key="6">
    <source>
        <dbReference type="ARBA" id="ARBA00023136"/>
    </source>
</evidence>
<dbReference type="CDD" id="cd06173">
    <property type="entry name" value="MFS_MefA_like"/>
    <property type="match status" value="1"/>
</dbReference>
<dbReference type="InterPro" id="IPR036259">
    <property type="entry name" value="MFS_trans_sf"/>
</dbReference>
<comment type="subcellular location">
    <subcellularLocation>
        <location evidence="1">Cell membrane</location>
        <topology evidence="1">Multi-pass membrane protein</topology>
    </subcellularLocation>
</comment>
<feature type="transmembrane region" description="Helical" evidence="7">
    <location>
        <begin position="53"/>
        <end position="76"/>
    </location>
</feature>
<dbReference type="Gene3D" id="1.20.1250.20">
    <property type="entry name" value="MFS general substrate transporter like domains"/>
    <property type="match status" value="1"/>
</dbReference>
<protein>
    <submittedName>
        <fullName evidence="9">MFS transporter</fullName>
    </submittedName>
</protein>
<dbReference type="GO" id="GO:0005886">
    <property type="term" value="C:plasma membrane"/>
    <property type="evidence" value="ECO:0007669"/>
    <property type="project" value="UniProtKB-SubCell"/>
</dbReference>
<keyword evidence="10" id="KW-1185">Reference proteome</keyword>
<gene>
    <name evidence="9" type="ORF">DKP76_05890</name>
</gene>
<dbReference type="PANTHER" id="PTHR23513:SF11">
    <property type="entry name" value="STAPHYLOFERRIN A TRANSPORTER"/>
    <property type="match status" value="1"/>
</dbReference>
<feature type="transmembrane region" description="Helical" evidence="7">
    <location>
        <begin position="158"/>
        <end position="191"/>
    </location>
</feature>
<feature type="transmembrane region" description="Helical" evidence="7">
    <location>
        <begin position="344"/>
        <end position="367"/>
    </location>
</feature>
<keyword evidence="4 7" id="KW-0812">Transmembrane</keyword>
<reference evidence="9 10" key="1">
    <citation type="submission" date="2018-05" db="EMBL/GenBank/DDBJ databases">
        <title>Comparative genomic sequence analysis between strain HN4 and CCM 8460T (Falsochrobactrum ovis) will provide more evidence to prove that HN4 is a new species of Falsochrobactrum.</title>
        <authorList>
            <person name="Lyu W."/>
            <person name="Sun L."/>
            <person name="Yao L."/>
        </authorList>
    </citation>
    <scope>NUCLEOTIDE SEQUENCE [LARGE SCALE GENOMIC DNA]</scope>
    <source>
        <strain evidence="9 10">HN4</strain>
    </source>
</reference>
<evidence type="ECO:0000256" key="2">
    <source>
        <dbReference type="ARBA" id="ARBA00022448"/>
    </source>
</evidence>
<feature type="transmembrane region" description="Helical" evidence="7">
    <location>
        <begin position="257"/>
        <end position="277"/>
    </location>
</feature>
<evidence type="ECO:0000256" key="3">
    <source>
        <dbReference type="ARBA" id="ARBA00022475"/>
    </source>
</evidence>
<evidence type="ECO:0000313" key="10">
    <source>
        <dbReference type="Proteomes" id="UP000245865"/>
    </source>
</evidence>
<dbReference type="InterPro" id="IPR020846">
    <property type="entry name" value="MFS_dom"/>
</dbReference>
<proteinExistence type="predicted"/>
<dbReference type="GO" id="GO:0022857">
    <property type="term" value="F:transmembrane transporter activity"/>
    <property type="evidence" value="ECO:0007669"/>
    <property type="project" value="InterPro"/>
</dbReference>
<feature type="domain" description="Major facilitator superfamily (MFS) profile" evidence="8">
    <location>
        <begin position="1"/>
        <end position="402"/>
    </location>
</feature>
<feature type="transmembrane region" description="Helical" evidence="7">
    <location>
        <begin position="20"/>
        <end position="41"/>
    </location>
</feature>
<evidence type="ECO:0000259" key="8">
    <source>
        <dbReference type="PROSITE" id="PS50850"/>
    </source>
</evidence>
<dbReference type="SUPFAM" id="SSF103473">
    <property type="entry name" value="MFS general substrate transporter"/>
    <property type="match status" value="1"/>
</dbReference>
<dbReference type="PROSITE" id="PS50850">
    <property type="entry name" value="MFS"/>
    <property type="match status" value="1"/>
</dbReference>
<dbReference type="RefSeq" id="WP_109705515.1">
    <property type="nucleotide sequence ID" value="NZ_QGDB01000002.1"/>
</dbReference>
<keyword evidence="6 7" id="KW-0472">Membrane</keyword>
<accession>A0A316J9H5</accession>
<feature type="transmembrane region" description="Helical" evidence="7">
    <location>
        <begin position="379"/>
        <end position="397"/>
    </location>
</feature>
<keyword evidence="2" id="KW-0813">Transport</keyword>
<comment type="caution">
    <text evidence="9">The sequence shown here is derived from an EMBL/GenBank/DDBJ whole genome shotgun (WGS) entry which is preliminary data.</text>
</comment>
<dbReference type="AlphaFoldDB" id="A0A316J9H5"/>
<dbReference type="Proteomes" id="UP000245865">
    <property type="component" value="Unassembled WGS sequence"/>
</dbReference>
<dbReference type="InterPro" id="IPR010290">
    <property type="entry name" value="TM_effector"/>
</dbReference>
<keyword evidence="5 7" id="KW-1133">Transmembrane helix</keyword>
<evidence type="ECO:0000256" key="7">
    <source>
        <dbReference type="SAM" id="Phobius"/>
    </source>
</evidence>
<keyword evidence="3" id="KW-1003">Cell membrane</keyword>
<organism evidence="9 10">
    <name type="scientific">Falsochrobactrum shanghaiense</name>
    <dbReference type="NCBI Taxonomy" id="2201899"/>
    <lineage>
        <taxon>Bacteria</taxon>
        <taxon>Pseudomonadati</taxon>
        <taxon>Pseudomonadota</taxon>
        <taxon>Alphaproteobacteria</taxon>
        <taxon>Hyphomicrobiales</taxon>
        <taxon>Brucellaceae</taxon>
        <taxon>Falsochrobactrum</taxon>
    </lineage>
</organism>
<name>A0A316J9H5_9HYPH</name>
<evidence type="ECO:0000256" key="1">
    <source>
        <dbReference type="ARBA" id="ARBA00004651"/>
    </source>
</evidence>
<feature type="transmembrane region" description="Helical" evidence="7">
    <location>
        <begin position="88"/>
        <end position="117"/>
    </location>
</feature>
<dbReference type="Pfam" id="PF05977">
    <property type="entry name" value="MFS_3"/>
    <property type="match status" value="1"/>
</dbReference>
<feature type="transmembrane region" description="Helical" evidence="7">
    <location>
        <begin position="313"/>
        <end position="332"/>
    </location>
</feature>